<dbReference type="GO" id="GO:0006780">
    <property type="term" value="P:uroporphyrinogen III biosynthetic process"/>
    <property type="evidence" value="ECO:0007669"/>
    <property type="project" value="InterPro"/>
</dbReference>
<sequence>PTSVLLLRTPVPPSAGTDPYHDVFGPFCLPSFPLSALESGSSTPLPPPVNPHALGREGADILKSALQSSATGRRRGRWIADDDSLTTTHLARDGDDEREWCVSSIPILGHRLVETHELARRILAGPVDAAGQQAAGAKYRGVVVTSQRAVDAWGEAAQEVSQELRDRAAREGRPAAPTTLWQRTPFFAVGPATATALRQLGPSLPQQLRPALVMGGGATGTGEALANYVTRHFGPLDSEAEAPAPILVLVGDKNAPTIPDMLRAKGYPLEVQQVYETCLDEGFDAYCEALSRTLPAISSRPGSRRPSRSGSFGSGRRPSFGVWAERRGSGAGTPSDNGPTAALGALGGGTTPLGGMTPFSSIAGGVRRSGSPQQMAPGGSVVEDEDALPLDSDIGLSTGTGTKPDWLVFFSPSGLQYALPTLRARRWLPPADAPAHPALSAGAPDGFPRVACLGPTTKRAVKELLGFAADAVASAPEPVELREAIRGAESRIR</sequence>
<dbReference type="OrthoDB" id="5595751at2759"/>
<evidence type="ECO:0000313" key="3">
    <source>
        <dbReference type="EMBL" id="PWN97573.1"/>
    </source>
</evidence>
<dbReference type="Proteomes" id="UP000245946">
    <property type="component" value="Unassembled WGS sequence"/>
</dbReference>
<dbReference type="STRING" id="58919.A0A316ZBJ6"/>
<feature type="compositionally biased region" description="Low complexity" evidence="1">
    <location>
        <begin position="308"/>
        <end position="321"/>
    </location>
</feature>
<feature type="non-terminal residue" evidence="3">
    <location>
        <position position="1"/>
    </location>
</feature>
<dbReference type="InterPro" id="IPR003754">
    <property type="entry name" value="4pyrrol_synth_uPrphyn_synth"/>
</dbReference>
<dbReference type="InterPro" id="IPR036108">
    <property type="entry name" value="4pyrrol_syn_uPrphyn_synt_sf"/>
</dbReference>
<evidence type="ECO:0000313" key="4">
    <source>
        <dbReference type="Proteomes" id="UP000245946"/>
    </source>
</evidence>
<dbReference type="Pfam" id="PF02602">
    <property type="entry name" value="HEM4"/>
    <property type="match status" value="1"/>
</dbReference>
<dbReference type="PANTHER" id="PTHR12390:SF0">
    <property type="entry name" value="UROPORPHYRINOGEN-III SYNTHASE"/>
    <property type="match status" value="1"/>
</dbReference>
<dbReference type="GO" id="GO:0006782">
    <property type="term" value="P:protoporphyrinogen IX biosynthetic process"/>
    <property type="evidence" value="ECO:0007669"/>
    <property type="project" value="UniProtKB-UniPathway"/>
</dbReference>
<dbReference type="Gene3D" id="3.40.50.10090">
    <property type="match status" value="2"/>
</dbReference>
<feature type="non-terminal residue" evidence="3">
    <location>
        <position position="493"/>
    </location>
</feature>
<feature type="domain" description="Tetrapyrrole biosynthesis uroporphyrinogen III synthase" evidence="2">
    <location>
        <begin position="133"/>
        <end position="284"/>
    </location>
</feature>
<keyword evidence="4" id="KW-1185">Reference proteome</keyword>
<evidence type="ECO:0000259" key="2">
    <source>
        <dbReference type="Pfam" id="PF02602"/>
    </source>
</evidence>
<accession>A0A316ZBJ6</accession>
<organism evidence="3 4">
    <name type="scientific">Tilletiopsis washingtonensis</name>
    <dbReference type="NCBI Taxonomy" id="58919"/>
    <lineage>
        <taxon>Eukaryota</taxon>
        <taxon>Fungi</taxon>
        <taxon>Dikarya</taxon>
        <taxon>Basidiomycota</taxon>
        <taxon>Ustilaginomycotina</taxon>
        <taxon>Exobasidiomycetes</taxon>
        <taxon>Entylomatales</taxon>
        <taxon>Entylomatales incertae sedis</taxon>
        <taxon>Tilletiopsis</taxon>
    </lineage>
</organism>
<gene>
    <name evidence="3" type="ORF">FA09DRAFT_286837</name>
</gene>
<reference evidence="3 4" key="1">
    <citation type="journal article" date="2018" name="Mol. Biol. Evol.">
        <title>Broad Genomic Sampling Reveals a Smut Pathogenic Ancestry of the Fungal Clade Ustilaginomycotina.</title>
        <authorList>
            <person name="Kijpornyongpan T."/>
            <person name="Mondo S.J."/>
            <person name="Barry K."/>
            <person name="Sandor L."/>
            <person name="Lee J."/>
            <person name="Lipzen A."/>
            <person name="Pangilinan J."/>
            <person name="LaButti K."/>
            <person name="Hainaut M."/>
            <person name="Henrissat B."/>
            <person name="Grigoriev I.V."/>
            <person name="Spatafora J.W."/>
            <person name="Aime M.C."/>
        </authorList>
    </citation>
    <scope>NUCLEOTIDE SEQUENCE [LARGE SCALE GENOMIC DNA]</scope>
    <source>
        <strain evidence="3 4">MCA 4186</strain>
    </source>
</reference>
<dbReference type="RefSeq" id="XP_025597852.1">
    <property type="nucleotide sequence ID" value="XM_025739912.1"/>
</dbReference>
<dbReference type="PANTHER" id="PTHR12390">
    <property type="entry name" value="UROPORPHYRINOGEN III SYNTHASE"/>
    <property type="match status" value="1"/>
</dbReference>
<name>A0A316ZBJ6_9BASI</name>
<protein>
    <recommendedName>
        <fullName evidence="2">Tetrapyrrole biosynthesis uroporphyrinogen III synthase domain-containing protein</fullName>
    </recommendedName>
</protein>
<dbReference type="SUPFAM" id="SSF69618">
    <property type="entry name" value="HemD-like"/>
    <property type="match status" value="2"/>
</dbReference>
<dbReference type="GO" id="GO:0005829">
    <property type="term" value="C:cytosol"/>
    <property type="evidence" value="ECO:0007669"/>
    <property type="project" value="TreeGrafter"/>
</dbReference>
<evidence type="ECO:0000256" key="1">
    <source>
        <dbReference type="SAM" id="MobiDB-lite"/>
    </source>
</evidence>
<dbReference type="GO" id="GO:0004852">
    <property type="term" value="F:uroporphyrinogen-III synthase activity"/>
    <property type="evidence" value="ECO:0007669"/>
    <property type="project" value="InterPro"/>
</dbReference>
<proteinExistence type="predicted"/>
<dbReference type="EMBL" id="KZ819294">
    <property type="protein sequence ID" value="PWN97573.1"/>
    <property type="molecule type" value="Genomic_DNA"/>
</dbReference>
<feature type="region of interest" description="Disordered" evidence="1">
    <location>
        <begin position="296"/>
        <end position="345"/>
    </location>
</feature>
<dbReference type="UniPathway" id="UPA00251">
    <property type="reaction ID" value="UER00320"/>
</dbReference>
<dbReference type="InterPro" id="IPR039793">
    <property type="entry name" value="UROS/Hem4"/>
</dbReference>
<dbReference type="AlphaFoldDB" id="A0A316ZBJ6"/>
<dbReference type="GeneID" id="37267458"/>